<dbReference type="EMBL" id="VLTO01000161">
    <property type="protein sequence ID" value="KAA0160045.1"/>
    <property type="molecule type" value="Genomic_DNA"/>
</dbReference>
<comment type="subcellular location">
    <subcellularLocation>
        <location evidence="1">Mitochondrion matrix</location>
    </subcellularLocation>
</comment>
<dbReference type="GO" id="GO:0034553">
    <property type="term" value="P:mitochondrial respiratory chain complex II assembly"/>
    <property type="evidence" value="ECO:0007669"/>
    <property type="project" value="InterPro"/>
</dbReference>
<dbReference type="InterPro" id="IPR052687">
    <property type="entry name" value="SDHAF1"/>
</dbReference>
<evidence type="ECO:0000313" key="14">
    <source>
        <dbReference type="Proteomes" id="UP000325113"/>
    </source>
</evidence>
<evidence type="ECO:0000313" key="10">
    <source>
        <dbReference type="EMBL" id="KAA0176011.1"/>
    </source>
</evidence>
<dbReference type="AlphaFoldDB" id="A0A5A8DPY5"/>
<dbReference type="CDD" id="cd20268">
    <property type="entry name" value="Complex1_LYR_SDHAF1_LYRM8"/>
    <property type="match status" value="1"/>
</dbReference>
<dbReference type="EMBL" id="VLTL01000001">
    <property type="protein sequence ID" value="KAA0172416.1"/>
    <property type="molecule type" value="Genomic_DNA"/>
</dbReference>
<dbReference type="EMBL" id="VLTO01000010">
    <property type="protein sequence ID" value="KAA0176011.1"/>
    <property type="molecule type" value="Genomic_DNA"/>
</dbReference>
<evidence type="ECO:0000256" key="1">
    <source>
        <dbReference type="ARBA" id="ARBA00004305"/>
    </source>
</evidence>
<dbReference type="OrthoDB" id="273010at2759"/>
<comment type="caution">
    <text evidence="8">The sequence shown here is derived from an EMBL/GenBank/DDBJ whole genome shotgun (WGS) entry which is preliminary data.</text>
</comment>
<evidence type="ECO:0000256" key="4">
    <source>
        <dbReference type="ARBA" id="ARBA00025715"/>
    </source>
</evidence>
<evidence type="ECO:0000313" key="12">
    <source>
        <dbReference type="Proteomes" id="UP000323011"/>
    </source>
</evidence>
<sequence>MSRAGSQRLSGLQRDVLALYRECLRAARAKPSADARQAGHEYVRAKFREHASIRRADFMRIEFLIRQGRKQLDMFGRPDVDGFAVSTVRR</sequence>
<name>A0A5A8DPY5_CAFRO</name>
<keyword evidence="3" id="KW-0143">Chaperone</keyword>
<protein>
    <recommendedName>
        <fullName evidence="5">Complex 1 LYR protein domain-containing protein</fullName>
    </recommendedName>
</protein>
<gene>
    <name evidence="10" type="ORF">FNF27_02403</name>
    <name evidence="7" type="ORF">FNF27_08277</name>
    <name evidence="9" type="ORF">FNF28_00099</name>
    <name evidence="6" type="ORF">FNF29_07302</name>
    <name evidence="8" type="ORF">FNF31_00942</name>
</gene>
<dbReference type="InterPro" id="IPR008011">
    <property type="entry name" value="Complex1_LYR_dom"/>
</dbReference>
<evidence type="ECO:0000313" key="13">
    <source>
        <dbReference type="Proteomes" id="UP000324907"/>
    </source>
</evidence>
<dbReference type="PANTHER" id="PTHR47046">
    <property type="entry name" value="SUCCINATE DEHYDROGENASE ASSEMBLY FACTOR 1, MITOCHONDRIAL"/>
    <property type="match status" value="1"/>
</dbReference>
<dbReference type="EMBL" id="VLTM01000005">
    <property type="protein sequence ID" value="KAA0167503.1"/>
    <property type="molecule type" value="Genomic_DNA"/>
</dbReference>
<dbReference type="InterPro" id="IPR045295">
    <property type="entry name" value="Complex1_LYR_SDHAF1_LYRM8"/>
</dbReference>
<evidence type="ECO:0000313" key="11">
    <source>
        <dbReference type="Proteomes" id="UP000322899"/>
    </source>
</evidence>
<keyword evidence="2" id="KW-0496">Mitochondrion</keyword>
<evidence type="ECO:0000313" key="6">
    <source>
        <dbReference type="EMBL" id="KAA0147557.1"/>
    </source>
</evidence>
<keyword evidence="12" id="KW-1185">Reference proteome</keyword>
<proteinExistence type="inferred from homology"/>
<comment type="similarity">
    <text evidence="4">Belongs to the complex I LYR family. SDHAF1 subfamily.</text>
</comment>
<dbReference type="Proteomes" id="UP000322899">
    <property type="component" value="Unassembled WGS sequence"/>
</dbReference>
<evidence type="ECO:0000313" key="8">
    <source>
        <dbReference type="EMBL" id="KAA0167503.1"/>
    </source>
</evidence>
<evidence type="ECO:0000259" key="5">
    <source>
        <dbReference type="Pfam" id="PF05347"/>
    </source>
</evidence>
<accession>A0A5A8DPY5</accession>
<evidence type="ECO:0000256" key="2">
    <source>
        <dbReference type="ARBA" id="ARBA00023128"/>
    </source>
</evidence>
<dbReference type="PANTHER" id="PTHR47046:SF1">
    <property type="entry name" value="SUCCINATE DEHYDROGENASE ASSEMBLY FACTOR 1, MITOCHONDRIAL"/>
    <property type="match status" value="1"/>
</dbReference>
<evidence type="ECO:0000313" key="9">
    <source>
        <dbReference type="EMBL" id="KAA0172416.1"/>
    </source>
</evidence>
<dbReference type="Proteomes" id="UP000323011">
    <property type="component" value="Unassembled WGS sequence"/>
</dbReference>
<evidence type="ECO:0000313" key="7">
    <source>
        <dbReference type="EMBL" id="KAA0160045.1"/>
    </source>
</evidence>
<reference evidence="11 12" key="1">
    <citation type="submission" date="2019-07" db="EMBL/GenBank/DDBJ databases">
        <title>Genomes of Cafeteria roenbergensis.</title>
        <authorList>
            <person name="Fischer M.G."/>
            <person name="Hackl T."/>
            <person name="Roman M."/>
        </authorList>
    </citation>
    <scope>NUCLEOTIDE SEQUENCE [LARGE SCALE GENOMIC DNA]</scope>
    <source>
        <strain evidence="6 12">BVI</strain>
        <strain evidence="8 14">Cflag</strain>
        <strain evidence="7 11">E4-10P</strain>
        <strain evidence="9 13">RCC970-E3</strain>
    </source>
</reference>
<dbReference type="Pfam" id="PF05347">
    <property type="entry name" value="Complex1_LYR"/>
    <property type="match status" value="1"/>
</dbReference>
<evidence type="ECO:0000256" key="3">
    <source>
        <dbReference type="ARBA" id="ARBA00023186"/>
    </source>
</evidence>
<organism evidence="8 14">
    <name type="scientific">Cafeteria roenbergensis</name>
    <name type="common">Marine flagellate</name>
    <dbReference type="NCBI Taxonomy" id="33653"/>
    <lineage>
        <taxon>Eukaryota</taxon>
        <taxon>Sar</taxon>
        <taxon>Stramenopiles</taxon>
        <taxon>Bigyra</taxon>
        <taxon>Opalozoa</taxon>
        <taxon>Bicosoecida</taxon>
        <taxon>Cafeteriaceae</taxon>
        <taxon>Cafeteria</taxon>
    </lineage>
</organism>
<dbReference type="Proteomes" id="UP000324907">
    <property type="component" value="Unassembled WGS sequence"/>
</dbReference>
<feature type="domain" description="Complex 1 LYR protein" evidence="5">
    <location>
        <begin position="14"/>
        <end position="74"/>
    </location>
</feature>
<dbReference type="Proteomes" id="UP000325113">
    <property type="component" value="Unassembled WGS sequence"/>
</dbReference>
<dbReference type="EMBL" id="VLTN01000065">
    <property type="protein sequence ID" value="KAA0147557.1"/>
    <property type="molecule type" value="Genomic_DNA"/>
</dbReference>
<dbReference type="GO" id="GO:0005759">
    <property type="term" value="C:mitochondrial matrix"/>
    <property type="evidence" value="ECO:0007669"/>
    <property type="project" value="UniProtKB-SubCell"/>
</dbReference>
<dbReference type="OMA" id="VEMYSSP"/>